<dbReference type="InterPro" id="IPR011042">
    <property type="entry name" value="6-blade_b-propeller_TolB-like"/>
</dbReference>
<dbReference type="PROSITE" id="PS51125">
    <property type="entry name" value="NHL"/>
    <property type="match status" value="1"/>
</dbReference>
<accession>A0A382Z316</accession>
<proteinExistence type="predicted"/>
<dbReference type="InterPro" id="IPR001258">
    <property type="entry name" value="NHL_repeat"/>
</dbReference>
<gene>
    <name evidence="2" type="ORF">METZ01_LOCUS442695</name>
</gene>
<dbReference type="Gene3D" id="2.120.10.30">
    <property type="entry name" value="TolB, C-terminal domain"/>
    <property type="match status" value="1"/>
</dbReference>
<feature type="non-terminal residue" evidence="2">
    <location>
        <position position="70"/>
    </location>
</feature>
<reference evidence="2" key="1">
    <citation type="submission" date="2018-05" db="EMBL/GenBank/DDBJ databases">
        <authorList>
            <person name="Lanie J.A."/>
            <person name="Ng W.-L."/>
            <person name="Kazmierczak K.M."/>
            <person name="Andrzejewski T.M."/>
            <person name="Davidsen T.M."/>
            <person name="Wayne K.J."/>
            <person name="Tettelin H."/>
            <person name="Glass J.I."/>
            <person name="Rusch D."/>
            <person name="Podicherti R."/>
            <person name="Tsui H.-C.T."/>
            <person name="Winkler M.E."/>
        </authorList>
    </citation>
    <scope>NUCLEOTIDE SEQUENCE</scope>
</reference>
<evidence type="ECO:0000313" key="2">
    <source>
        <dbReference type="EMBL" id="SVD89841.1"/>
    </source>
</evidence>
<dbReference type="EMBL" id="UINC01180573">
    <property type="protein sequence ID" value="SVD89841.1"/>
    <property type="molecule type" value="Genomic_DNA"/>
</dbReference>
<dbReference type="AlphaFoldDB" id="A0A382Z316"/>
<keyword evidence="1" id="KW-0677">Repeat</keyword>
<sequence length="70" mass="7968">MSSKLYNSVEVYYPLDVATDSSGNVYVMEYHNNRIKVFNSSGAYLRSFGGYGYGCTSNGRPATWRYARQF</sequence>
<evidence type="ECO:0008006" key="3">
    <source>
        <dbReference type="Google" id="ProtNLM"/>
    </source>
</evidence>
<protein>
    <recommendedName>
        <fullName evidence="3">SMP-30/Gluconolactonase/LRE-like region domain-containing protein</fullName>
    </recommendedName>
</protein>
<evidence type="ECO:0000256" key="1">
    <source>
        <dbReference type="ARBA" id="ARBA00022737"/>
    </source>
</evidence>
<name>A0A382Z316_9ZZZZ</name>
<dbReference type="SUPFAM" id="SSF63829">
    <property type="entry name" value="Calcium-dependent phosphotriesterase"/>
    <property type="match status" value="1"/>
</dbReference>
<dbReference type="Pfam" id="PF01436">
    <property type="entry name" value="NHL"/>
    <property type="match status" value="1"/>
</dbReference>
<organism evidence="2">
    <name type="scientific">marine metagenome</name>
    <dbReference type="NCBI Taxonomy" id="408172"/>
    <lineage>
        <taxon>unclassified sequences</taxon>
        <taxon>metagenomes</taxon>
        <taxon>ecological metagenomes</taxon>
    </lineage>
</organism>